<dbReference type="GO" id="GO:0008237">
    <property type="term" value="F:metallopeptidase activity"/>
    <property type="evidence" value="ECO:0007669"/>
    <property type="project" value="UniProtKB-KW"/>
</dbReference>
<feature type="region of interest" description="Disordered" evidence="1">
    <location>
        <begin position="93"/>
        <end position="141"/>
    </location>
</feature>
<feature type="compositionally biased region" description="Polar residues" evidence="1">
    <location>
        <begin position="111"/>
        <end position="120"/>
    </location>
</feature>
<organism evidence="2 3">
    <name type="scientific">Gossypium australe</name>
    <dbReference type="NCBI Taxonomy" id="47621"/>
    <lineage>
        <taxon>Eukaryota</taxon>
        <taxon>Viridiplantae</taxon>
        <taxon>Streptophyta</taxon>
        <taxon>Embryophyta</taxon>
        <taxon>Tracheophyta</taxon>
        <taxon>Spermatophyta</taxon>
        <taxon>Magnoliopsida</taxon>
        <taxon>eudicotyledons</taxon>
        <taxon>Gunneridae</taxon>
        <taxon>Pentapetalae</taxon>
        <taxon>rosids</taxon>
        <taxon>malvids</taxon>
        <taxon>Malvales</taxon>
        <taxon>Malvaceae</taxon>
        <taxon>Malvoideae</taxon>
        <taxon>Gossypium</taxon>
    </lineage>
</organism>
<keyword evidence="2" id="KW-0378">Hydrolase</keyword>
<dbReference type="PANTHER" id="PTHR34482:SF36">
    <property type="entry name" value="RETROTRANSPOSON GAG DOMAIN-CONTAINING PROTEIN"/>
    <property type="match status" value="1"/>
</dbReference>
<gene>
    <name evidence="2" type="ORF">EPI10_020227</name>
</gene>
<dbReference type="OrthoDB" id="2272416at2759"/>
<keyword evidence="3" id="KW-1185">Reference proteome</keyword>
<name>A0A5B6WEZ6_9ROSI</name>
<accession>A0A5B6WEZ6</accession>
<dbReference type="EMBL" id="SMMG02000003">
    <property type="protein sequence ID" value="KAA3479737.1"/>
    <property type="molecule type" value="Genomic_DNA"/>
</dbReference>
<reference evidence="3" key="1">
    <citation type="journal article" date="2019" name="Plant Biotechnol. J.">
        <title>Genome sequencing of the Australian wild diploid species Gossypium australe highlights disease resistance and delayed gland morphogenesis.</title>
        <authorList>
            <person name="Cai Y."/>
            <person name="Cai X."/>
            <person name="Wang Q."/>
            <person name="Wang P."/>
            <person name="Zhang Y."/>
            <person name="Cai C."/>
            <person name="Xu Y."/>
            <person name="Wang K."/>
            <person name="Zhou Z."/>
            <person name="Wang C."/>
            <person name="Geng S."/>
            <person name="Li B."/>
            <person name="Dong Q."/>
            <person name="Hou Y."/>
            <person name="Wang H."/>
            <person name="Ai P."/>
            <person name="Liu Z."/>
            <person name="Yi F."/>
            <person name="Sun M."/>
            <person name="An G."/>
            <person name="Cheng J."/>
            <person name="Zhang Y."/>
            <person name="Shi Q."/>
            <person name="Xie Y."/>
            <person name="Shi X."/>
            <person name="Chang Y."/>
            <person name="Huang F."/>
            <person name="Chen Y."/>
            <person name="Hong S."/>
            <person name="Mi L."/>
            <person name="Sun Q."/>
            <person name="Zhang L."/>
            <person name="Zhou B."/>
            <person name="Peng R."/>
            <person name="Zhang X."/>
            <person name="Liu F."/>
        </authorList>
    </citation>
    <scope>NUCLEOTIDE SEQUENCE [LARGE SCALE GENOMIC DNA]</scope>
    <source>
        <strain evidence="3">cv. PA1801</strain>
    </source>
</reference>
<dbReference type="Proteomes" id="UP000325315">
    <property type="component" value="Unassembled WGS sequence"/>
</dbReference>
<comment type="caution">
    <text evidence="2">The sequence shown here is derived from an EMBL/GenBank/DDBJ whole genome shotgun (WGS) entry which is preliminary data.</text>
</comment>
<dbReference type="AlphaFoldDB" id="A0A5B6WEZ6"/>
<proteinExistence type="predicted"/>
<evidence type="ECO:0000313" key="2">
    <source>
        <dbReference type="EMBL" id="KAA3479737.1"/>
    </source>
</evidence>
<keyword evidence="2" id="KW-0645">Protease</keyword>
<dbReference type="PANTHER" id="PTHR34482">
    <property type="entry name" value="DNA DAMAGE-INDUCIBLE PROTEIN 1-LIKE"/>
    <property type="match status" value="1"/>
</dbReference>
<protein>
    <submittedName>
        <fullName evidence="2">ATP-dependent zinc metalloprotease FtsH</fullName>
    </submittedName>
</protein>
<keyword evidence="2" id="KW-0482">Metalloprotease</keyword>
<dbReference type="GO" id="GO:0006508">
    <property type="term" value="P:proteolysis"/>
    <property type="evidence" value="ECO:0007669"/>
    <property type="project" value="UniProtKB-KW"/>
</dbReference>
<evidence type="ECO:0000256" key="1">
    <source>
        <dbReference type="SAM" id="MobiDB-lite"/>
    </source>
</evidence>
<feature type="compositionally biased region" description="Basic and acidic residues" evidence="1">
    <location>
        <begin position="93"/>
        <end position="105"/>
    </location>
</feature>
<sequence>MDDLDCTAEEKLKGVVSLLRDEAYQWWLTVRDGTAVDLAEYKAKFLRLSRYAQGIVSTDHEHGLRDKLRVLIAPQQEREFDVLVEKAKIAEEVKRSGRQNQDRDKGRNKRNFGSSGSAGNFQKRPRFDGTSRVARPAAVDRPQQCATCRKFHSREC</sequence>
<evidence type="ECO:0000313" key="3">
    <source>
        <dbReference type="Proteomes" id="UP000325315"/>
    </source>
</evidence>